<feature type="compositionally biased region" description="Polar residues" evidence="1">
    <location>
        <begin position="1"/>
        <end position="10"/>
    </location>
</feature>
<feature type="compositionally biased region" description="Basic and acidic residues" evidence="1">
    <location>
        <begin position="13"/>
        <end position="30"/>
    </location>
</feature>
<evidence type="ECO:0000313" key="3">
    <source>
        <dbReference type="EMBL" id="KER31480.1"/>
    </source>
</evidence>
<feature type="region of interest" description="Disordered" evidence="1">
    <location>
        <begin position="253"/>
        <end position="277"/>
    </location>
</feature>
<feature type="compositionally biased region" description="Low complexity" evidence="1">
    <location>
        <begin position="253"/>
        <end position="268"/>
    </location>
</feature>
<dbReference type="OrthoDB" id="6254748at2759"/>
<dbReference type="GO" id="GO:0005543">
    <property type="term" value="F:phospholipid binding"/>
    <property type="evidence" value="ECO:0007669"/>
    <property type="project" value="TreeGrafter"/>
</dbReference>
<dbReference type="CTD" id="20316442"/>
<evidence type="ECO:0000259" key="2">
    <source>
        <dbReference type="PROSITE" id="PS50004"/>
    </source>
</evidence>
<accession>A0A075A735</accession>
<dbReference type="RefSeq" id="XP_009164722.1">
    <property type="nucleotide sequence ID" value="XM_009166458.1"/>
</dbReference>
<dbReference type="InterPro" id="IPR000008">
    <property type="entry name" value="C2_dom"/>
</dbReference>
<dbReference type="SUPFAM" id="SSF49562">
    <property type="entry name" value="C2 domain (Calcium/lipid-binding domain, CaLB)"/>
    <property type="match status" value="2"/>
</dbReference>
<dbReference type="GeneID" id="20316442"/>
<dbReference type="Proteomes" id="UP000054324">
    <property type="component" value="Unassembled WGS sequence"/>
</dbReference>
<dbReference type="InterPro" id="IPR035892">
    <property type="entry name" value="C2_domain_sf"/>
</dbReference>
<dbReference type="PANTHER" id="PTHR46129:SF2">
    <property type="entry name" value="SYNAPTOTAGMIN 14, ISOFORM D"/>
    <property type="match status" value="1"/>
</dbReference>
<dbReference type="AlphaFoldDB" id="A0A075A735"/>
<sequence>MGNQESSTSEGEVAERDERKSQQRDGNNHESEEDEKPVLLQDNQTNNLEYLSYDDIYLEEDEDIVKLDEADEEESDEEMAPSIFPSSASSISHVPAFAARLIMGISYVQQQATLHIELGGTTEVPGRGQGGARAYQAMLVNVLNDDPVWLTSKMRSGPNPAFDDNWEVKLAKIQLPRTVIECQLYGCTNGQRERLCSEGSVSLSEINPRIKNQMIVRLHPRFVAASVRTAQSIDHETVDYDAWTEVTESSRYTKTMSDTSSETETMMTRPQSLVQQQPGRVQFTNENKVRETPTEVHRQPTSAEILLNASYNATTGKFECSIQKAHGLYRPGRSAKAPSCYVQITFSDNEGKEIAQGITQTVKRTTTPVFHEVLVFNVAQHLTGEVTMQLTVYHKQTTGKKQGIGLILMGKRNSSETEKEHWEEIIDGHGQRIARWHKLYLA</sequence>
<feature type="domain" description="C2" evidence="2">
    <location>
        <begin position="301"/>
        <end position="437"/>
    </location>
</feature>
<dbReference type="STRING" id="6198.A0A075A735"/>
<dbReference type="Pfam" id="PF00168">
    <property type="entry name" value="C2"/>
    <property type="match status" value="1"/>
</dbReference>
<dbReference type="PANTHER" id="PTHR46129">
    <property type="entry name" value="SYNAPTOTAGMIN 14, ISOFORM D"/>
    <property type="match status" value="1"/>
</dbReference>
<feature type="region of interest" description="Disordered" evidence="1">
    <location>
        <begin position="1"/>
        <end position="46"/>
    </location>
</feature>
<keyword evidence="4" id="KW-1185">Reference proteome</keyword>
<dbReference type="EMBL" id="KL596645">
    <property type="protein sequence ID" value="KER31480.1"/>
    <property type="molecule type" value="Genomic_DNA"/>
</dbReference>
<dbReference type="PROSITE" id="PS50004">
    <property type="entry name" value="C2"/>
    <property type="match status" value="1"/>
</dbReference>
<dbReference type="SMART" id="SM00239">
    <property type="entry name" value="C2"/>
    <property type="match status" value="1"/>
</dbReference>
<reference evidence="3 4" key="1">
    <citation type="submission" date="2013-11" db="EMBL/GenBank/DDBJ databases">
        <title>Opisthorchis viverrini - life in the bile duct.</title>
        <authorList>
            <person name="Young N.D."/>
            <person name="Nagarajan N."/>
            <person name="Lin S.J."/>
            <person name="Korhonen P.K."/>
            <person name="Jex A.R."/>
            <person name="Hall R.S."/>
            <person name="Safavi-Hemami H."/>
            <person name="Kaewkong W."/>
            <person name="Bertrand D."/>
            <person name="Gao S."/>
            <person name="Seet Q."/>
            <person name="Wongkham S."/>
            <person name="Teh B.T."/>
            <person name="Wongkham C."/>
            <person name="Intapan P.M."/>
            <person name="Maleewong W."/>
            <person name="Yang X."/>
            <person name="Hu M."/>
            <person name="Wang Z."/>
            <person name="Hofmann A."/>
            <person name="Sternberg P.W."/>
            <person name="Tan P."/>
            <person name="Wang J."/>
            <person name="Gasser R.B."/>
        </authorList>
    </citation>
    <scope>NUCLEOTIDE SEQUENCE [LARGE SCALE GENOMIC DNA]</scope>
</reference>
<proteinExistence type="predicted"/>
<gene>
    <name evidence="3" type="ORF">T265_02254</name>
</gene>
<dbReference type="InterPro" id="IPR043541">
    <property type="entry name" value="SYT14/14L/16"/>
</dbReference>
<name>A0A075A735_OPIVI</name>
<organism evidence="3 4">
    <name type="scientific">Opisthorchis viverrini</name>
    <name type="common">Southeast Asian liver fluke</name>
    <dbReference type="NCBI Taxonomy" id="6198"/>
    <lineage>
        <taxon>Eukaryota</taxon>
        <taxon>Metazoa</taxon>
        <taxon>Spiralia</taxon>
        <taxon>Lophotrochozoa</taxon>
        <taxon>Platyhelminthes</taxon>
        <taxon>Trematoda</taxon>
        <taxon>Digenea</taxon>
        <taxon>Opisthorchiida</taxon>
        <taxon>Opisthorchiata</taxon>
        <taxon>Opisthorchiidae</taxon>
        <taxon>Opisthorchis</taxon>
    </lineage>
</organism>
<evidence type="ECO:0000313" key="4">
    <source>
        <dbReference type="Proteomes" id="UP000054324"/>
    </source>
</evidence>
<evidence type="ECO:0000256" key="1">
    <source>
        <dbReference type="SAM" id="MobiDB-lite"/>
    </source>
</evidence>
<dbReference type="Gene3D" id="2.60.40.150">
    <property type="entry name" value="C2 domain"/>
    <property type="match status" value="1"/>
</dbReference>
<dbReference type="KEGG" id="ovi:T265_02254"/>
<protein>
    <recommendedName>
        <fullName evidence="2">C2 domain-containing protein</fullName>
    </recommendedName>
</protein>